<dbReference type="InterPro" id="IPR003736">
    <property type="entry name" value="PAAI_dom"/>
</dbReference>
<dbReference type="PANTHER" id="PTHR43240:SF5">
    <property type="entry name" value="1,4-DIHYDROXY-2-NAPHTHOYL-COA THIOESTERASE 1"/>
    <property type="match status" value="1"/>
</dbReference>
<feature type="domain" description="Thioesterase" evidence="3">
    <location>
        <begin position="33"/>
        <end position="105"/>
    </location>
</feature>
<proteinExistence type="inferred from homology"/>
<keyword evidence="2" id="KW-0378">Hydrolase</keyword>
<evidence type="ECO:0000259" key="3">
    <source>
        <dbReference type="Pfam" id="PF03061"/>
    </source>
</evidence>
<reference evidence="4 5" key="1">
    <citation type="submission" date="2013-03" db="EMBL/GenBank/DDBJ databases">
        <title>The Genome Sequence of Enterococcus saccharolyticus ATCC_43076 (Illumina only assembly).</title>
        <authorList>
            <consortium name="The Broad Institute Genomics Platform"/>
            <consortium name="The Broad Institute Genome Sequencing Center for Infectious Disease"/>
            <person name="Earl A."/>
            <person name="Russ C."/>
            <person name="Gilmore M."/>
            <person name="Surin D."/>
            <person name="Walker B."/>
            <person name="Young S."/>
            <person name="Zeng Q."/>
            <person name="Gargeya S."/>
            <person name="Fitzgerald M."/>
            <person name="Haas B."/>
            <person name="Abouelleil A."/>
            <person name="Allen A.W."/>
            <person name="Alvarado L."/>
            <person name="Arachchi H.M."/>
            <person name="Berlin A.M."/>
            <person name="Chapman S.B."/>
            <person name="Gainer-Dewar J."/>
            <person name="Goldberg J."/>
            <person name="Griggs A."/>
            <person name="Gujja S."/>
            <person name="Hansen M."/>
            <person name="Howarth C."/>
            <person name="Imamovic A."/>
            <person name="Ireland A."/>
            <person name="Larimer J."/>
            <person name="McCowan C."/>
            <person name="Murphy C."/>
            <person name="Pearson M."/>
            <person name="Poon T.W."/>
            <person name="Priest M."/>
            <person name="Roberts A."/>
            <person name="Saif S."/>
            <person name="Shea T."/>
            <person name="Sisk P."/>
            <person name="Sykes S."/>
            <person name="Wortman J."/>
            <person name="Nusbaum C."/>
            <person name="Birren B."/>
        </authorList>
    </citation>
    <scope>NUCLEOTIDE SEQUENCE [LARGE SCALE GENOMIC DNA]</scope>
    <source>
        <strain evidence="4 5">ATCC 43076</strain>
    </source>
</reference>
<dbReference type="InterPro" id="IPR029069">
    <property type="entry name" value="HotDog_dom_sf"/>
</dbReference>
<dbReference type="InterPro" id="IPR006683">
    <property type="entry name" value="Thioestr_dom"/>
</dbReference>
<dbReference type="STRING" id="41997.RV16_GL000260"/>
<comment type="caution">
    <text evidence="4">The sequence shown here is derived from an EMBL/GenBank/DDBJ whole genome shotgun (WGS) entry which is preliminary data.</text>
</comment>
<dbReference type="NCBIfam" id="TIGR00369">
    <property type="entry name" value="unchar_dom_1"/>
    <property type="match status" value="1"/>
</dbReference>
<dbReference type="GO" id="GO:0061522">
    <property type="term" value="F:1,4-dihydroxy-2-naphthoyl-CoA thioesterase activity"/>
    <property type="evidence" value="ECO:0007669"/>
    <property type="project" value="TreeGrafter"/>
</dbReference>
<sequence length="124" mass="13601">MNLLEQLNIQTKQVTKEKVVLSLEVTDQHKQPFGYLHGGMNGVLIETACSIGANQQLSAGFAVGVDLQVSHLHAVQSGELQVIATPEKIGRRLQFWRAEIYLLDTLVATGKCTLMVNTKTSDSH</sequence>
<dbReference type="Pfam" id="PF03061">
    <property type="entry name" value="4HBT"/>
    <property type="match status" value="1"/>
</dbReference>
<keyword evidence="5" id="KW-1185">Reference proteome</keyword>
<dbReference type="PATRIC" id="fig|1139996.3.peg.1290"/>
<gene>
    <name evidence="4" type="ORF">OMQ_01310</name>
</gene>
<accession>S0NY88</accession>
<dbReference type="RefSeq" id="WP_016175107.1">
    <property type="nucleotide sequence ID" value="NZ_KE136389.1"/>
</dbReference>
<organism evidence="4 5">
    <name type="scientific">Enterococcus saccharolyticus subsp. saccharolyticus ATCC 43076</name>
    <dbReference type="NCBI Taxonomy" id="1139996"/>
    <lineage>
        <taxon>Bacteria</taxon>
        <taxon>Bacillati</taxon>
        <taxon>Bacillota</taxon>
        <taxon>Bacilli</taxon>
        <taxon>Lactobacillales</taxon>
        <taxon>Enterococcaceae</taxon>
        <taxon>Enterococcus</taxon>
    </lineage>
</organism>
<dbReference type="Proteomes" id="UP000014136">
    <property type="component" value="Unassembled WGS sequence"/>
</dbReference>
<dbReference type="HOGENOM" id="CLU_089876_13_3_9"/>
<dbReference type="Gene3D" id="3.10.129.10">
    <property type="entry name" value="Hotdog Thioesterase"/>
    <property type="match status" value="1"/>
</dbReference>
<evidence type="ECO:0000256" key="2">
    <source>
        <dbReference type="ARBA" id="ARBA00022801"/>
    </source>
</evidence>
<comment type="similarity">
    <text evidence="1">Belongs to the thioesterase PaaI family.</text>
</comment>
<evidence type="ECO:0000313" key="4">
    <source>
        <dbReference type="EMBL" id="EOT29358.1"/>
    </source>
</evidence>
<name>S0NY88_9ENTE</name>
<dbReference type="SUPFAM" id="SSF54637">
    <property type="entry name" value="Thioesterase/thiol ester dehydrase-isomerase"/>
    <property type="match status" value="1"/>
</dbReference>
<protein>
    <recommendedName>
        <fullName evidence="3">Thioesterase domain-containing protein</fullName>
    </recommendedName>
</protein>
<dbReference type="OrthoDB" id="9798208at2"/>
<dbReference type="AlphaFoldDB" id="S0NY88"/>
<dbReference type="eggNOG" id="COG2050">
    <property type="taxonomic scope" value="Bacteria"/>
</dbReference>
<dbReference type="GO" id="GO:0005829">
    <property type="term" value="C:cytosol"/>
    <property type="evidence" value="ECO:0007669"/>
    <property type="project" value="TreeGrafter"/>
</dbReference>
<evidence type="ECO:0000313" key="5">
    <source>
        <dbReference type="Proteomes" id="UP000014136"/>
    </source>
</evidence>
<evidence type="ECO:0000256" key="1">
    <source>
        <dbReference type="ARBA" id="ARBA00008324"/>
    </source>
</evidence>
<dbReference type="EMBL" id="AHYT01000004">
    <property type="protein sequence ID" value="EOT29358.1"/>
    <property type="molecule type" value="Genomic_DNA"/>
</dbReference>
<dbReference type="CDD" id="cd03443">
    <property type="entry name" value="PaaI_thioesterase"/>
    <property type="match status" value="1"/>
</dbReference>
<dbReference type="PANTHER" id="PTHR43240">
    <property type="entry name" value="1,4-DIHYDROXY-2-NAPHTHOYL-COA THIOESTERASE 1"/>
    <property type="match status" value="1"/>
</dbReference>